<keyword evidence="2" id="KW-0233">DNA recombination</keyword>
<sequence length="359" mass="41389">MGRRPWKNLHLPPGMRARKQRSGVVYYYYDTGGSPRTEVALGSDFVDAVRKWSELEAVGNSAHGELVTFRYVAERYVREIVPTKARRTQRDNLHELVNLYKFFDNPPAKLSDVRPVHIKQYLSWRGEEARQWYVDRKRAVPVRPGHIRANREVALFSHIFNFAREHGLADTVNPCVGVRRNKEHGRTVYVEDDLFRKVWLAADEPTRDAMDLAYLTGQRPADTLKFAESNIRGGELWIEQGKRGKKLRITVSGDFALVIERIKRRKENCNSKVDALVVNEKGERLLADALRFRFDRARFAAGVENNLFQFRDLRAKAGTDKTESSGDIRAAQRQLGHKSLTMTEHYVRERKGDKVGPTK</sequence>
<evidence type="ECO:0000259" key="4">
    <source>
        <dbReference type="PROSITE" id="PS51898"/>
    </source>
</evidence>
<evidence type="ECO:0000313" key="5">
    <source>
        <dbReference type="EMBL" id="OXC71415.1"/>
    </source>
</evidence>
<dbReference type="Pfam" id="PF00589">
    <property type="entry name" value="Phage_integrase"/>
    <property type="match status" value="1"/>
</dbReference>
<dbReference type="InterPro" id="IPR013762">
    <property type="entry name" value="Integrase-like_cat_sf"/>
</dbReference>
<dbReference type="SUPFAM" id="SSF56349">
    <property type="entry name" value="DNA breaking-rejoining enzymes"/>
    <property type="match status" value="1"/>
</dbReference>
<feature type="region of interest" description="Disordered" evidence="3">
    <location>
        <begin position="339"/>
        <end position="359"/>
    </location>
</feature>
<evidence type="ECO:0000256" key="2">
    <source>
        <dbReference type="ARBA" id="ARBA00023172"/>
    </source>
</evidence>
<dbReference type="GO" id="GO:0003677">
    <property type="term" value="F:DNA binding"/>
    <property type="evidence" value="ECO:0007669"/>
    <property type="project" value="UniProtKB-KW"/>
</dbReference>
<feature type="compositionally biased region" description="Basic and acidic residues" evidence="3">
    <location>
        <begin position="345"/>
        <end position="359"/>
    </location>
</feature>
<dbReference type="AlphaFoldDB" id="A0A226WJQ0"/>
<comment type="caution">
    <text evidence="5">The sequence shown here is derived from an EMBL/GenBank/DDBJ whole genome shotgun (WGS) entry which is preliminary data.</text>
</comment>
<dbReference type="GO" id="GO:0015074">
    <property type="term" value="P:DNA integration"/>
    <property type="evidence" value="ECO:0007669"/>
    <property type="project" value="InterPro"/>
</dbReference>
<dbReference type="PROSITE" id="PS51898">
    <property type="entry name" value="TYR_RECOMBINASE"/>
    <property type="match status" value="1"/>
</dbReference>
<accession>A0A226WJQ0</accession>
<dbReference type="Gene3D" id="1.10.150.130">
    <property type="match status" value="1"/>
</dbReference>
<organism evidence="5 6">
    <name type="scientific">Caballeronia sordidicola</name>
    <name type="common">Burkholderia sordidicola</name>
    <dbReference type="NCBI Taxonomy" id="196367"/>
    <lineage>
        <taxon>Bacteria</taxon>
        <taxon>Pseudomonadati</taxon>
        <taxon>Pseudomonadota</taxon>
        <taxon>Betaproteobacteria</taxon>
        <taxon>Burkholderiales</taxon>
        <taxon>Burkholderiaceae</taxon>
        <taxon>Caballeronia</taxon>
    </lineage>
</organism>
<dbReference type="Gene3D" id="1.10.443.10">
    <property type="entry name" value="Intergrase catalytic core"/>
    <property type="match status" value="1"/>
</dbReference>
<protein>
    <submittedName>
        <fullName evidence="5">Mobile element protein</fullName>
    </submittedName>
</protein>
<keyword evidence="1" id="KW-0238">DNA-binding</keyword>
<dbReference type="EMBL" id="MTHB01000305">
    <property type="protein sequence ID" value="OXC71415.1"/>
    <property type="molecule type" value="Genomic_DNA"/>
</dbReference>
<evidence type="ECO:0000256" key="1">
    <source>
        <dbReference type="ARBA" id="ARBA00023125"/>
    </source>
</evidence>
<dbReference type="Proteomes" id="UP000214720">
    <property type="component" value="Unassembled WGS sequence"/>
</dbReference>
<evidence type="ECO:0000313" key="6">
    <source>
        <dbReference type="Proteomes" id="UP000214720"/>
    </source>
</evidence>
<dbReference type="InterPro" id="IPR011010">
    <property type="entry name" value="DNA_brk_join_enz"/>
</dbReference>
<dbReference type="GO" id="GO:0006310">
    <property type="term" value="P:DNA recombination"/>
    <property type="evidence" value="ECO:0007669"/>
    <property type="project" value="UniProtKB-KW"/>
</dbReference>
<feature type="domain" description="Tyr recombinase" evidence="4">
    <location>
        <begin position="185"/>
        <end position="359"/>
    </location>
</feature>
<proteinExistence type="predicted"/>
<evidence type="ECO:0000256" key="3">
    <source>
        <dbReference type="SAM" id="MobiDB-lite"/>
    </source>
</evidence>
<reference evidence="6" key="1">
    <citation type="submission" date="2017-01" db="EMBL/GenBank/DDBJ databases">
        <title>Genome Analysis of Deinococcus marmoris KOPRI26562.</title>
        <authorList>
            <person name="Kim J.H."/>
            <person name="Oh H.-M."/>
        </authorList>
    </citation>
    <scope>NUCLEOTIDE SEQUENCE [LARGE SCALE GENOMIC DNA]</scope>
    <source>
        <strain evidence="6">PAMC 26633</strain>
    </source>
</reference>
<dbReference type="InterPro" id="IPR002104">
    <property type="entry name" value="Integrase_catalytic"/>
</dbReference>
<name>A0A226WJQ0_CABSO</name>
<dbReference type="OrthoDB" id="662444at2"/>
<gene>
    <name evidence="5" type="ORF">BSU04_46335</name>
</gene>
<dbReference type="InterPro" id="IPR010998">
    <property type="entry name" value="Integrase_recombinase_N"/>
</dbReference>